<name>A0A9D5D7H6_9LILI</name>
<protein>
    <recommendedName>
        <fullName evidence="3">Myb/SANT-like domain-containing protein</fullName>
    </recommendedName>
</protein>
<keyword evidence="2" id="KW-1185">Reference proteome</keyword>
<accession>A0A9D5D7H6</accession>
<dbReference type="AlphaFoldDB" id="A0A9D5D7H6"/>
<organism evidence="1 2">
    <name type="scientific">Dioscorea zingiberensis</name>
    <dbReference type="NCBI Taxonomy" id="325984"/>
    <lineage>
        <taxon>Eukaryota</taxon>
        <taxon>Viridiplantae</taxon>
        <taxon>Streptophyta</taxon>
        <taxon>Embryophyta</taxon>
        <taxon>Tracheophyta</taxon>
        <taxon>Spermatophyta</taxon>
        <taxon>Magnoliopsida</taxon>
        <taxon>Liliopsida</taxon>
        <taxon>Dioscoreales</taxon>
        <taxon>Dioscoreaceae</taxon>
        <taxon>Dioscorea</taxon>
    </lineage>
</organism>
<proteinExistence type="predicted"/>
<gene>
    <name evidence="1" type="ORF">J5N97_004183</name>
</gene>
<evidence type="ECO:0000313" key="2">
    <source>
        <dbReference type="Proteomes" id="UP001085076"/>
    </source>
</evidence>
<reference evidence="1" key="2">
    <citation type="journal article" date="2022" name="Hortic Res">
        <title>The genome of Dioscorea zingiberensis sheds light on the biosynthesis, origin and evolution of the medicinally important diosgenin saponins.</title>
        <authorList>
            <person name="Li Y."/>
            <person name="Tan C."/>
            <person name="Li Z."/>
            <person name="Guo J."/>
            <person name="Li S."/>
            <person name="Chen X."/>
            <person name="Wang C."/>
            <person name="Dai X."/>
            <person name="Yang H."/>
            <person name="Song W."/>
            <person name="Hou L."/>
            <person name="Xu J."/>
            <person name="Tong Z."/>
            <person name="Xu A."/>
            <person name="Yuan X."/>
            <person name="Wang W."/>
            <person name="Yang Q."/>
            <person name="Chen L."/>
            <person name="Sun Z."/>
            <person name="Wang K."/>
            <person name="Pan B."/>
            <person name="Chen J."/>
            <person name="Bao Y."/>
            <person name="Liu F."/>
            <person name="Qi X."/>
            <person name="Gang D.R."/>
            <person name="Wen J."/>
            <person name="Li J."/>
        </authorList>
    </citation>
    <scope>NUCLEOTIDE SEQUENCE</scope>
    <source>
        <strain evidence="1">Dzin_1.0</strain>
    </source>
</reference>
<dbReference type="OrthoDB" id="686209at2759"/>
<evidence type="ECO:0008006" key="3">
    <source>
        <dbReference type="Google" id="ProtNLM"/>
    </source>
</evidence>
<dbReference type="Proteomes" id="UP001085076">
    <property type="component" value="Miscellaneous, Linkage group lg01"/>
</dbReference>
<evidence type="ECO:0000313" key="1">
    <source>
        <dbReference type="EMBL" id="KAJ0985827.1"/>
    </source>
</evidence>
<sequence>MRTLKQKYQDIKKLMNLSGVGWNNAQKMLVLEDETYRTYVERLVISNTSLSKPSFFTSAAVLSFLTLASKYSRISRFPWHRRSEIVNLII</sequence>
<reference evidence="1" key="1">
    <citation type="submission" date="2021-03" db="EMBL/GenBank/DDBJ databases">
        <authorList>
            <person name="Li Z."/>
            <person name="Yang C."/>
        </authorList>
    </citation>
    <scope>NUCLEOTIDE SEQUENCE</scope>
    <source>
        <strain evidence="1">Dzin_1.0</strain>
        <tissue evidence="1">Leaf</tissue>
    </source>
</reference>
<dbReference type="EMBL" id="JAGGNH010000001">
    <property type="protein sequence ID" value="KAJ0985827.1"/>
    <property type="molecule type" value="Genomic_DNA"/>
</dbReference>
<comment type="caution">
    <text evidence="1">The sequence shown here is derived from an EMBL/GenBank/DDBJ whole genome shotgun (WGS) entry which is preliminary data.</text>
</comment>